<keyword evidence="2" id="KW-1185">Reference proteome</keyword>
<dbReference type="Proteomes" id="UP001595557">
    <property type="component" value="Unassembled WGS sequence"/>
</dbReference>
<evidence type="ECO:0000313" key="1">
    <source>
        <dbReference type="EMBL" id="MFC3168743.1"/>
    </source>
</evidence>
<reference evidence="2" key="1">
    <citation type="journal article" date="2019" name="Int. J. Syst. Evol. Microbiol.">
        <title>The Global Catalogue of Microorganisms (GCM) 10K type strain sequencing project: providing services to taxonomists for standard genome sequencing and annotation.</title>
        <authorList>
            <consortium name="The Broad Institute Genomics Platform"/>
            <consortium name="The Broad Institute Genome Sequencing Center for Infectious Disease"/>
            <person name="Wu L."/>
            <person name="Ma J."/>
        </authorList>
    </citation>
    <scope>NUCLEOTIDE SEQUENCE [LARGE SCALE GENOMIC DNA]</scope>
    <source>
        <strain evidence="2">KCTC 52239</strain>
    </source>
</reference>
<proteinExistence type="predicted"/>
<organism evidence="1 2">
    <name type="scientific">Paracoccus fontiphilus</name>
    <dbReference type="NCBI Taxonomy" id="1815556"/>
    <lineage>
        <taxon>Bacteria</taxon>
        <taxon>Pseudomonadati</taxon>
        <taxon>Pseudomonadota</taxon>
        <taxon>Alphaproteobacteria</taxon>
        <taxon>Rhodobacterales</taxon>
        <taxon>Paracoccaceae</taxon>
        <taxon>Paracoccus</taxon>
    </lineage>
</organism>
<evidence type="ECO:0008006" key="3">
    <source>
        <dbReference type="Google" id="ProtNLM"/>
    </source>
</evidence>
<comment type="caution">
    <text evidence="1">The sequence shown here is derived from an EMBL/GenBank/DDBJ whole genome shotgun (WGS) entry which is preliminary data.</text>
</comment>
<dbReference type="EMBL" id="JBHRTE010000048">
    <property type="protein sequence ID" value="MFC3168743.1"/>
    <property type="molecule type" value="Genomic_DNA"/>
</dbReference>
<accession>A0ABV7IGW0</accession>
<protein>
    <recommendedName>
        <fullName evidence="3">DUF2946 domain-containing protein</fullName>
    </recommendedName>
</protein>
<sequence>MGKRLNAAGLPRHTGTIRNDPAAWMRVLATFMLMVSLLALSVMAASADITRPPCGARLRAADMCHAVGLPGSTAEAVKKPGLCFLCLTAPAASLAAPVQPLSRIAARFGAVVPVGARRSLPWRPPRA</sequence>
<evidence type="ECO:0000313" key="2">
    <source>
        <dbReference type="Proteomes" id="UP001595557"/>
    </source>
</evidence>
<name>A0ABV7IGW0_9RHOB</name>
<gene>
    <name evidence="1" type="ORF">ACFOD7_11865</name>
</gene>